<dbReference type="InterPro" id="IPR028661">
    <property type="entry name" value="Vps29"/>
</dbReference>
<evidence type="ECO:0000256" key="5">
    <source>
        <dbReference type="RuleBase" id="RU362040"/>
    </source>
</evidence>
<protein>
    <recommendedName>
        <fullName evidence="2 5">Vacuolar protein sorting-associated protein 29</fullName>
    </recommendedName>
</protein>
<evidence type="ECO:0000256" key="2">
    <source>
        <dbReference type="ARBA" id="ARBA00017767"/>
    </source>
</evidence>
<accession>A0A0A1U9T7</accession>
<dbReference type="GO" id="GO:0031410">
    <property type="term" value="C:cytoplasmic vesicle"/>
    <property type="evidence" value="ECO:0007669"/>
    <property type="project" value="UniProtKB-ARBA"/>
</dbReference>
<dbReference type="OrthoDB" id="10258130at2759"/>
<dbReference type="OMA" id="VRGNMDY"/>
<gene>
    <name evidence="7" type="ORF">EIN_475920</name>
</gene>
<dbReference type="CDD" id="cd07394">
    <property type="entry name" value="MPP_Vps29"/>
    <property type="match status" value="1"/>
</dbReference>
<evidence type="ECO:0000256" key="3">
    <source>
        <dbReference type="ARBA" id="ARBA00022448"/>
    </source>
</evidence>
<dbReference type="SUPFAM" id="SSF56300">
    <property type="entry name" value="Metallo-dependent phosphatases"/>
    <property type="match status" value="1"/>
</dbReference>
<dbReference type="NCBIfam" id="TIGR00040">
    <property type="entry name" value="yfcE"/>
    <property type="match status" value="1"/>
</dbReference>
<dbReference type="PANTHER" id="PTHR11124">
    <property type="entry name" value="VACUOLAR SORTING PROTEIN VPS29"/>
    <property type="match status" value="1"/>
</dbReference>
<dbReference type="InterPro" id="IPR029052">
    <property type="entry name" value="Metallo-depent_PP-like"/>
</dbReference>
<dbReference type="InterPro" id="IPR000979">
    <property type="entry name" value="Phosphodiesterase_MJ0936/Vps29"/>
</dbReference>
<dbReference type="Gene3D" id="3.60.21.10">
    <property type="match status" value="1"/>
</dbReference>
<dbReference type="KEGG" id="eiv:EIN_475920"/>
<dbReference type="Pfam" id="PF12850">
    <property type="entry name" value="Metallophos_2"/>
    <property type="match status" value="1"/>
</dbReference>
<evidence type="ECO:0000313" key="7">
    <source>
        <dbReference type="EMBL" id="ELP88890.1"/>
    </source>
</evidence>
<dbReference type="GO" id="GO:0015031">
    <property type="term" value="P:protein transport"/>
    <property type="evidence" value="ECO:0007669"/>
    <property type="project" value="UniProtKB-KW"/>
</dbReference>
<feature type="domain" description="Calcineurin-like phosphoesterase" evidence="6">
    <location>
        <begin position="11"/>
        <end position="166"/>
    </location>
</feature>
<comment type="similarity">
    <text evidence="1 5">Belongs to the VPS29 family.</text>
</comment>
<reference evidence="7 8" key="1">
    <citation type="submission" date="2012-10" db="EMBL/GenBank/DDBJ databases">
        <authorList>
            <person name="Zafar N."/>
            <person name="Inman J."/>
            <person name="Hall N."/>
            <person name="Lorenzi H."/>
            <person name="Caler E."/>
        </authorList>
    </citation>
    <scope>NUCLEOTIDE SEQUENCE [LARGE SCALE GENOMIC DNA]</scope>
    <source>
        <strain evidence="7 8">IP1</strain>
    </source>
</reference>
<dbReference type="GO" id="GO:0030904">
    <property type="term" value="C:retromer complex"/>
    <property type="evidence" value="ECO:0007669"/>
    <property type="project" value="InterPro"/>
</dbReference>
<name>A0A0A1U9T7_ENTIV</name>
<dbReference type="GO" id="GO:0042147">
    <property type="term" value="P:retrograde transport, endosome to Golgi"/>
    <property type="evidence" value="ECO:0007669"/>
    <property type="project" value="InterPro"/>
</dbReference>
<dbReference type="FunFam" id="3.60.21.10:FF:000015">
    <property type="entry name" value="Vacuolar protein sorting-associated protein 29"/>
    <property type="match status" value="1"/>
</dbReference>
<dbReference type="RefSeq" id="XP_004255661.1">
    <property type="nucleotide sequence ID" value="XM_004255613.1"/>
</dbReference>
<dbReference type="VEuPathDB" id="AmoebaDB:EIN_475920"/>
<evidence type="ECO:0000259" key="6">
    <source>
        <dbReference type="Pfam" id="PF12850"/>
    </source>
</evidence>
<dbReference type="GeneID" id="14887854"/>
<dbReference type="EMBL" id="KB206689">
    <property type="protein sequence ID" value="ELP88890.1"/>
    <property type="molecule type" value="Genomic_DNA"/>
</dbReference>
<dbReference type="GO" id="GO:0005829">
    <property type="term" value="C:cytosol"/>
    <property type="evidence" value="ECO:0007669"/>
    <property type="project" value="GOC"/>
</dbReference>
<evidence type="ECO:0000313" key="8">
    <source>
        <dbReference type="Proteomes" id="UP000014680"/>
    </source>
</evidence>
<dbReference type="AlphaFoldDB" id="A0A0A1U9T7"/>
<keyword evidence="3" id="KW-0813">Transport</keyword>
<keyword evidence="8" id="KW-1185">Reference proteome</keyword>
<sequence>MIKIIFWLNLKFYVIGDFHIPHRTAAIPQLFLNRLNTGRIKSVLCTGNLCGKETYDILRTLARDVHAVKGDFDEMPGLNETEVIKIGNFKIGLIHGHQIIPWGDKEALAIYQRQLDVDILISGHTHQLKSEQIGGKFFLNPGSATGAYSPLISNPVPSFMLLEINDSELSIYEYTLKDGVVDCELVKFNKDGEEKVKAEPETQQDKPVE</sequence>
<proteinExistence type="inferred from homology"/>
<evidence type="ECO:0000256" key="4">
    <source>
        <dbReference type="ARBA" id="ARBA00022927"/>
    </source>
</evidence>
<keyword evidence="4" id="KW-0653">Protein transport</keyword>
<organism evidence="7 8">
    <name type="scientific">Entamoeba invadens IP1</name>
    <dbReference type="NCBI Taxonomy" id="370355"/>
    <lineage>
        <taxon>Eukaryota</taxon>
        <taxon>Amoebozoa</taxon>
        <taxon>Evosea</taxon>
        <taxon>Archamoebae</taxon>
        <taxon>Mastigamoebida</taxon>
        <taxon>Entamoebidae</taxon>
        <taxon>Entamoeba</taxon>
    </lineage>
</organism>
<dbReference type="Proteomes" id="UP000014680">
    <property type="component" value="Unassembled WGS sequence"/>
</dbReference>
<evidence type="ECO:0000256" key="1">
    <source>
        <dbReference type="ARBA" id="ARBA00005945"/>
    </source>
</evidence>
<dbReference type="InterPro" id="IPR024654">
    <property type="entry name" value="Calcineurin-like_PHP_lpxH"/>
</dbReference>